<dbReference type="InterPro" id="IPR052527">
    <property type="entry name" value="Metal_cation-efflux_comp"/>
</dbReference>
<organism evidence="6 7">
    <name type="scientific">candidate division MSBL1 archaeon SCGC-AAA259M10</name>
    <dbReference type="NCBI Taxonomy" id="1698270"/>
    <lineage>
        <taxon>Archaea</taxon>
        <taxon>Methanobacteriati</taxon>
        <taxon>Methanobacteriota</taxon>
        <taxon>candidate division MSBL1</taxon>
    </lineage>
</organism>
<evidence type="ECO:0008006" key="8">
    <source>
        <dbReference type="Google" id="ProtNLM"/>
    </source>
</evidence>
<dbReference type="Gene3D" id="1.20.120.1630">
    <property type="match status" value="1"/>
</dbReference>
<dbReference type="PANTHER" id="PTHR43847:SF1">
    <property type="entry name" value="BLL3993 PROTEIN"/>
    <property type="match status" value="1"/>
</dbReference>
<dbReference type="EMBL" id="LHXU01000069">
    <property type="protein sequence ID" value="KXA99173.1"/>
    <property type="molecule type" value="Genomic_DNA"/>
</dbReference>
<feature type="transmembrane region" description="Helical" evidence="5">
    <location>
        <begin position="96"/>
        <end position="119"/>
    </location>
</feature>
<reference evidence="6 7" key="1">
    <citation type="journal article" date="2016" name="Sci. Rep.">
        <title>Metabolic traits of an uncultured archaeal lineage -MSBL1- from brine pools of the Red Sea.</title>
        <authorList>
            <person name="Mwirichia R."/>
            <person name="Alam I."/>
            <person name="Rashid M."/>
            <person name="Vinu M."/>
            <person name="Ba-Alawi W."/>
            <person name="Anthony Kamau A."/>
            <person name="Kamanda Ngugi D."/>
            <person name="Goker M."/>
            <person name="Klenk H.P."/>
            <person name="Bajic V."/>
            <person name="Stingl U."/>
        </authorList>
    </citation>
    <scope>NUCLEOTIDE SEQUENCE [LARGE SCALE GENOMIC DNA]</scope>
    <source>
        <strain evidence="6">SCGC-AAA259M10</strain>
    </source>
</reference>
<evidence type="ECO:0000256" key="2">
    <source>
        <dbReference type="ARBA" id="ARBA00022692"/>
    </source>
</evidence>
<gene>
    <name evidence="6" type="ORF">AKJ40_03760</name>
</gene>
<dbReference type="GO" id="GO:0012505">
    <property type="term" value="C:endomembrane system"/>
    <property type="evidence" value="ECO:0007669"/>
    <property type="project" value="UniProtKB-SubCell"/>
</dbReference>
<keyword evidence="7" id="KW-1185">Reference proteome</keyword>
<evidence type="ECO:0000256" key="3">
    <source>
        <dbReference type="ARBA" id="ARBA00022989"/>
    </source>
</evidence>
<comment type="caution">
    <text evidence="6">The sequence shown here is derived from an EMBL/GenBank/DDBJ whole genome shotgun (WGS) entry which is preliminary data.</text>
</comment>
<dbReference type="PANTHER" id="PTHR43847">
    <property type="entry name" value="BLL3993 PROTEIN"/>
    <property type="match status" value="1"/>
</dbReference>
<comment type="subcellular location">
    <subcellularLocation>
        <location evidence="1">Endomembrane system</location>
        <topology evidence="1">Multi-pass membrane protein</topology>
    </subcellularLocation>
</comment>
<dbReference type="AlphaFoldDB" id="A0A133UYB3"/>
<evidence type="ECO:0000313" key="6">
    <source>
        <dbReference type="EMBL" id="KXA99173.1"/>
    </source>
</evidence>
<dbReference type="Pfam" id="PF04191">
    <property type="entry name" value="PEMT"/>
    <property type="match status" value="1"/>
</dbReference>
<dbReference type="Proteomes" id="UP000070341">
    <property type="component" value="Unassembled WGS sequence"/>
</dbReference>
<keyword evidence="3 5" id="KW-1133">Transmembrane helix</keyword>
<feature type="transmembrane region" description="Helical" evidence="5">
    <location>
        <begin position="35"/>
        <end position="57"/>
    </location>
</feature>
<protein>
    <recommendedName>
        <fullName evidence="8">Steroid 5-alpha reductase C-terminal domain-containing protein</fullName>
    </recommendedName>
</protein>
<keyword evidence="4 5" id="KW-0472">Membrane</keyword>
<dbReference type="InterPro" id="IPR007318">
    <property type="entry name" value="Phopholipid_MeTrfase"/>
</dbReference>
<evidence type="ECO:0000256" key="1">
    <source>
        <dbReference type="ARBA" id="ARBA00004127"/>
    </source>
</evidence>
<accession>A0A133UYB3</accession>
<sequence>MELIFLFGFLISPQPRVYLFSRFLFPLPYVDFSISFFHLMIGISSIIAGAWIAIWAVKEMSEKVGFKVVDTHSAAKKVVTSGPYTIVRHPQHLGAILSYIGGSVLFSAYYALLFLPIYVTCNYLISWKEEKELVKEHGKKYQNYQEETPMIIPDFF</sequence>
<evidence type="ECO:0000313" key="7">
    <source>
        <dbReference type="Proteomes" id="UP000070341"/>
    </source>
</evidence>
<proteinExistence type="predicted"/>
<evidence type="ECO:0000256" key="5">
    <source>
        <dbReference type="SAM" id="Phobius"/>
    </source>
</evidence>
<evidence type="ECO:0000256" key="4">
    <source>
        <dbReference type="ARBA" id="ARBA00023136"/>
    </source>
</evidence>
<name>A0A133UYB3_9EURY</name>
<keyword evidence="2 5" id="KW-0812">Transmembrane</keyword>